<sequence>MWIFAIGLATLALAGVIVSRVWMLKRIKDAQDSGERPFDQEDTPRNPYM</sequence>
<keyword evidence="2" id="KW-1185">Reference proteome</keyword>
<dbReference type="Proteomes" id="UP000603369">
    <property type="component" value="Unassembled WGS sequence"/>
</dbReference>
<reference evidence="1 2" key="1">
    <citation type="submission" date="2020-12" db="EMBL/GenBank/DDBJ databases">
        <title>Draft genome sequence of the commensal strain Corynebacterium tuberculostearicum MFP09/CIP 102622 isolated from human skin.</title>
        <authorList>
            <person name="Boukerb A.M."/>
            <person name="Janvier X."/>
            <person name="Feuilloley M.G.J."/>
            <person name="Groboillot A."/>
        </authorList>
    </citation>
    <scope>NUCLEOTIDE SEQUENCE [LARGE SCALE GENOMIC DNA]</scope>
    <source>
        <strain evidence="1 2">CIP 102622</strain>
    </source>
</reference>
<accession>A0A7Z0A170</accession>
<dbReference type="AlphaFoldDB" id="A0A7Z0A170"/>
<dbReference type="RefSeq" id="WP_005322953.1">
    <property type="nucleotide sequence ID" value="NZ_CP068156.1"/>
</dbReference>
<gene>
    <name evidence="1" type="ORF">JDP02_10745</name>
</gene>
<comment type="caution">
    <text evidence="1">The sequence shown here is derived from an EMBL/GenBank/DDBJ whole genome shotgun (WGS) entry which is preliminary data.</text>
</comment>
<dbReference type="EMBL" id="JAEHFL010000018">
    <property type="protein sequence ID" value="MBK3428980.1"/>
    <property type="molecule type" value="Genomic_DNA"/>
</dbReference>
<proteinExistence type="predicted"/>
<protein>
    <submittedName>
        <fullName evidence="1">Uncharacterized protein</fullName>
    </submittedName>
</protein>
<evidence type="ECO:0000313" key="1">
    <source>
        <dbReference type="EMBL" id="MBK3428980.1"/>
    </source>
</evidence>
<dbReference type="GeneID" id="81707093"/>
<name>A0A7Z0A170_9CORY</name>
<organism evidence="1 2">
    <name type="scientific">Corynebacterium tuberculostearicum</name>
    <dbReference type="NCBI Taxonomy" id="38304"/>
    <lineage>
        <taxon>Bacteria</taxon>
        <taxon>Bacillati</taxon>
        <taxon>Actinomycetota</taxon>
        <taxon>Actinomycetes</taxon>
        <taxon>Mycobacteriales</taxon>
        <taxon>Corynebacteriaceae</taxon>
        <taxon>Corynebacterium</taxon>
    </lineage>
</organism>
<evidence type="ECO:0000313" key="2">
    <source>
        <dbReference type="Proteomes" id="UP000603369"/>
    </source>
</evidence>